<reference evidence="9 10" key="1">
    <citation type="submission" date="2019-08" db="EMBL/GenBank/DDBJ databases">
        <authorList>
            <person name="Alioto T."/>
            <person name="Alioto T."/>
            <person name="Gomez Garrido J."/>
        </authorList>
    </citation>
    <scope>NUCLEOTIDE SEQUENCE [LARGE SCALE GENOMIC DNA]</scope>
</reference>
<dbReference type="EMBL" id="CABPRJ010001492">
    <property type="protein sequence ID" value="VVC38679.1"/>
    <property type="molecule type" value="Genomic_DNA"/>
</dbReference>
<protein>
    <recommendedName>
        <fullName evidence="7">N-terminal E2 ubiquitin-conjugating enzyme</fullName>
        <ecNumber evidence="2">2.3.2.23</ecNumber>
        <ecNumber evidence="6">2.3.2.25</ecNumber>
    </recommendedName>
</protein>
<keyword evidence="3" id="KW-0808">Transferase</keyword>
<dbReference type="Gene3D" id="3.10.110.10">
    <property type="entry name" value="Ubiquitin Conjugating Enzyme"/>
    <property type="match status" value="1"/>
</dbReference>
<keyword evidence="10" id="KW-1185">Reference proteome</keyword>
<dbReference type="InterPro" id="IPR000608">
    <property type="entry name" value="UBC"/>
</dbReference>
<dbReference type="FunFam" id="3.10.110.10:FF:000022">
    <property type="entry name" value="Ubiquitin-conjugating enzyme E2 W"/>
    <property type="match status" value="1"/>
</dbReference>
<comment type="catalytic activity">
    <reaction evidence="5">
        <text>S-ubiquitinyl-[E1 ubiquitin-activating enzyme]-L-cysteine + [acceptor protein]-N-terminal-amino acid = [E1 ubiquitin-activating enzyme]-L-cysteine + N-terminal-ubiquitinyl-[acceptor protein].</text>
        <dbReference type="EC" id="2.3.2.25"/>
    </reaction>
</comment>
<keyword evidence="4" id="KW-0833">Ubl conjugation pathway</keyword>
<dbReference type="PANTHER" id="PTHR24067">
    <property type="entry name" value="UBIQUITIN-CONJUGATING ENZYME E2"/>
    <property type="match status" value="1"/>
</dbReference>
<evidence type="ECO:0000256" key="3">
    <source>
        <dbReference type="ARBA" id="ARBA00022679"/>
    </source>
</evidence>
<evidence type="ECO:0000256" key="5">
    <source>
        <dbReference type="ARBA" id="ARBA00035805"/>
    </source>
</evidence>
<evidence type="ECO:0000259" key="8">
    <source>
        <dbReference type="PROSITE" id="PS50127"/>
    </source>
</evidence>
<evidence type="ECO:0000256" key="7">
    <source>
        <dbReference type="ARBA" id="ARBA00042168"/>
    </source>
</evidence>
<evidence type="ECO:0000313" key="9">
    <source>
        <dbReference type="EMBL" id="VVC38679.1"/>
    </source>
</evidence>
<dbReference type="OrthoDB" id="406833at2759"/>
<dbReference type="Proteomes" id="UP000325440">
    <property type="component" value="Unassembled WGS sequence"/>
</dbReference>
<dbReference type="CDD" id="cd23808">
    <property type="entry name" value="UBCc_UBE2W"/>
    <property type="match status" value="1"/>
</dbReference>
<evidence type="ECO:0000256" key="1">
    <source>
        <dbReference type="ARBA" id="ARBA00000485"/>
    </source>
</evidence>
<dbReference type="InterPro" id="IPR016135">
    <property type="entry name" value="UBQ-conjugating_enzyme/RWD"/>
</dbReference>
<feature type="domain" description="UBC core" evidence="8">
    <location>
        <begin position="1"/>
        <end position="111"/>
    </location>
</feature>
<name>A0A5E4N1X9_9HEMI</name>
<evidence type="ECO:0000313" key="10">
    <source>
        <dbReference type="Proteomes" id="UP000325440"/>
    </source>
</evidence>
<dbReference type="SUPFAM" id="SSF54495">
    <property type="entry name" value="UBC-like"/>
    <property type="match status" value="1"/>
</dbReference>
<evidence type="ECO:0000256" key="2">
    <source>
        <dbReference type="ARBA" id="ARBA00012486"/>
    </source>
</evidence>
<dbReference type="EC" id="2.3.2.25" evidence="6"/>
<evidence type="ECO:0000256" key="4">
    <source>
        <dbReference type="ARBA" id="ARBA00022786"/>
    </source>
</evidence>
<proteinExistence type="predicted"/>
<dbReference type="SMART" id="SM00212">
    <property type="entry name" value="UBCc"/>
    <property type="match status" value="1"/>
</dbReference>
<dbReference type="InterPro" id="IPR050113">
    <property type="entry name" value="Ub_conjugating_enzyme"/>
</dbReference>
<gene>
    <name evidence="9" type="ORF">CINCED_3A012116</name>
</gene>
<dbReference type="EC" id="2.3.2.23" evidence="2"/>
<dbReference type="PROSITE" id="PS50127">
    <property type="entry name" value="UBC_2"/>
    <property type="match status" value="1"/>
</dbReference>
<evidence type="ECO:0000256" key="6">
    <source>
        <dbReference type="ARBA" id="ARBA00039075"/>
    </source>
</evidence>
<accession>A0A5E4N1X9</accession>
<dbReference type="AlphaFoldDB" id="A0A5E4N1X9"/>
<dbReference type="GO" id="GO:0061631">
    <property type="term" value="F:ubiquitin conjugating enzyme activity"/>
    <property type="evidence" value="ECO:0007669"/>
    <property type="project" value="UniProtKB-EC"/>
</dbReference>
<sequence>MQGAEGTIYDKEHFQLQFKFGPSYPFESPEVIFVGQNIPVHPHVYSNGHICLSILSEDWSPALSVQSVCVSIISMLSSCKKKERPLDNDLYVKSCSQNPKHTRWMYHDDEI</sequence>
<dbReference type="GO" id="GO:0016567">
    <property type="term" value="P:protein ubiquitination"/>
    <property type="evidence" value="ECO:0007669"/>
    <property type="project" value="UniProtKB-ARBA"/>
</dbReference>
<dbReference type="Pfam" id="PF00179">
    <property type="entry name" value="UQ_con"/>
    <property type="match status" value="1"/>
</dbReference>
<organism evidence="9 10">
    <name type="scientific">Cinara cedri</name>
    <dbReference type="NCBI Taxonomy" id="506608"/>
    <lineage>
        <taxon>Eukaryota</taxon>
        <taxon>Metazoa</taxon>
        <taxon>Ecdysozoa</taxon>
        <taxon>Arthropoda</taxon>
        <taxon>Hexapoda</taxon>
        <taxon>Insecta</taxon>
        <taxon>Pterygota</taxon>
        <taxon>Neoptera</taxon>
        <taxon>Paraneoptera</taxon>
        <taxon>Hemiptera</taxon>
        <taxon>Sternorrhyncha</taxon>
        <taxon>Aphidomorpha</taxon>
        <taxon>Aphidoidea</taxon>
        <taxon>Aphididae</taxon>
        <taxon>Lachninae</taxon>
        <taxon>Cinara</taxon>
    </lineage>
</organism>
<comment type="catalytic activity">
    <reaction evidence="1">
        <text>S-ubiquitinyl-[E1 ubiquitin-activating enzyme]-L-cysteine + [E2 ubiquitin-conjugating enzyme]-L-cysteine = [E1 ubiquitin-activating enzyme]-L-cysteine + S-ubiquitinyl-[E2 ubiquitin-conjugating enzyme]-L-cysteine.</text>
        <dbReference type="EC" id="2.3.2.23"/>
    </reaction>
</comment>